<evidence type="ECO:0000313" key="2">
    <source>
        <dbReference type="Proteomes" id="UP000297734"/>
    </source>
</evidence>
<dbReference type="AlphaFoldDB" id="A0A4Z0AU90"/>
<keyword evidence="2" id="KW-1185">Reference proteome</keyword>
<name>A0A4Z0AU90_9PSED</name>
<dbReference type="Proteomes" id="UP000297734">
    <property type="component" value="Unassembled WGS sequence"/>
</dbReference>
<protein>
    <submittedName>
        <fullName evidence="1">Uncharacterized protein</fullName>
    </submittedName>
</protein>
<accession>A0A4Z0AU90</accession>
<dbReference type="EMBL" id="QUZT01000045">
    <property type="protein sequence ID" value="TFY89953.1"/>
    <property type="molecule type" value="Genomic_DNA"/>
</dbReference>
<evidence type="ECO:0000313" key="1">
    <source>
        <dbReference type="EMBL" id="TFY89953.1"/>
    </source>
</evidence>
<comment type="caution">
    <text evidence="1">The sequence shown here is derived from an EMBL/GenBank/DDBJ whole genome shotgun (WGS) entry which is preliminary data.</text>
</comment>
<dbReference type="Pfam" id="PF26541">
    <property type="entry name" value="MafI2"/>
    <property type="match status" value="1"/>
</dbReference>
<organism evidence="1 2">
    <name type="scientific">Pseudomonas nabeulensis</name>
    <dbReference type="NCBI Taxonomy" id="2293833"/>
    <lineage>
        <taxon>Bacteria</taxon>
        <taxon>Pseudomonadati</taxon>
        <taxon>Pseudomonadota</taxon>
        <taxon>Gammaproteobacteria</taxon>
        <taxon>Pseudomonadales</taxon>
        <taxon>Pseudomonadaceae</taxon>
        <taxon>Pseudomonas</taxon>
    </lineage>
</organism>
<reference evidence="1 2" key="1">
    <citation type="journal article" date="2019" name="Syst. Appl. Microbiol.">
        <title>New species of pathogenic Pseudomonas isolated from citrus in Tunisia: Proposal of Pseudomonas kairouanensis sp. nov. and Pseudomonas nabeulensis sp. nov.</title>
        <authorList>
            <person name="Oueslati M."/>
            <person name="Mulet M."/>
            <person name="Gomila M."/>
            <person name="Berge O."/>
            <person name="Hajlaoui M.R."/>
            <person name="Lalucat J."/>
            <person name="Sadfi-Zouaoui N."/>
            <person name="Garcia-Valdes E."/>
        </authorList>
    </citation>
    <scope>NUCLEOTIDE SEQUENCE [LARGE SCALE GENOMIC DNA]</scope>
    <source>
        <strain evidence="1 2">E10B</strain>
    </source>
</reference>
<gene>
    <name evidence="1" type="ORF">DYL61_21325</name>
</gene>
<dbReference type="InterPro" id="IPR058702">
    <property type="entry name" value="MafI2-like"/>
</dbReference>
<proteinExistence type="predicted"/>
<sequence length="103" mass="11892">MMCSLDNAIVMSRLSIQRALLGEVSGKLRAVVFSVSEFFLSVRFYFDGEIDDDDFESASCVETEVLADYEENWTVTVKCFRLDATEPIFDDGVWVFRRREVQE</sequence>